<gene>
    <name evidence="1" type="ORF">BLNAU_8227</name>
</gene>
<dbReference type="Proteomes" id="UP001281761">
    <property type="component" value="Unassembled WGS sequence"/>
</dbReference>
<proteinExistence type="predicted"/>
<reference evidence="1 2" key="1">
    <citation type="journal article" date="2022" name="bioRxiv">
        <title>Genomics of Preaxostyla Flagellates Illuminates Evolutionary Transitions and the Path Towards Mitochondrial Loss.</title>
        <authorList>
            <person name="Novak L.V.F."/>
            <person name="Treitli S.C."/>
            <person name="Pyrih J."/>
            <person name="Halakuc P."/>
            <person name="Pipaliya S.V."/>
            <person name="Vacek V."/>
            <person name="Brzon O."/>
            <person name="Soukal P."/>
            <person name="Eme L."/>
            <person name="Dacks J.B."/>
            <person name="Karnkowska A."/>
            <person name="Elias M."/>
            <person name="Hampl V."/>
        </authorList>
    </citation>
    <scope>NUCLEOTIDE SEQUENCE [LARGE SCALE GENOMIC DNA]</scope>
    <source>
        <strain evidence="1">NAU3</strain>
        <tissue evidence="1">Gut</tissue>
    </source>
</reference>
<evidence type="ECO:0000313" key="1">
    <source>
        <dbReference type="EMBL" id="KAK2956774.1"/>
    </source>
</evidence>
<protein>
    <submittedName>
        <fullName evidence="1">Uncharacterized protein</fullName>
    </submittedName>
</protein>
<keyword evidence="2" id="KW-1185">Reference proteome</keyword>
<sequence length="103" mass="11490">MNWDGNKLESEHEKAVIFQSLVATVKFHLTLAHRPSLLPHSTTHAVPHATHSPTLLLSSLPPPLTPPLSHTLAHPPQNLNQLPFCPSLRRKTPILLKTIEVRK</sequence>
<evidence type="ECO:0000313" key="2">
    <source>
        <dbReference type="Proteomes" id="UP001281761"/>
    </source>
</evidence>
<comment type="caution">
    <text evidence="1">The sequence shown here is derived from an EMBL/GenBank/DDBJ whole genome shotgun (WGS) entry which is preliminary data.</text>
</comment>
<name>A0ABQ9XZ74_9EUKA</name>
<accession>A0ABQ9XZ74</accession>
<dbReference type="EMBL" id="JARBJD010000052">
    <property type="protein sequence ID" value="KAK2956774.1"/>
    <property type="molecule type" value="Genomic_DNA"/>
</dbReference>
<organism evidence="1 2">
    <name type="scientific">Blattamonas nauphoetae</name>
    <dbReference type="NCBI Taxonomy" id="2049346"/>
    <lineage>
        <taxon>Eukaryota</taxon>
        <taxon>Metamonada</taxon>
        <taxon>Preaxostyla</taxon>
        <taxon>Oxymonadida</taxon>
        <taxon>Blattamonas</taxon>
    </lineage>
</organism>